<keyword evidence="12" id="KW-1185">Reference proteome</keyword>
<evidence type="ECO:0000256" key="9">
    <source>
        <dbReference type="ARBA" id="ARBA00034075"/>
    </source>
</evidence>
<evidence type="ECO:0000256" key="7">
    <source>
        <dbReference type="ARBA" id="ARBA00022837"/>
    </source>
</evidence>
<dbReference type="GO" id="GO:0045493">
    <property type="term" value="P:xylan catabolic process"/>
    <property type="evidence" value="ECO:0007669"/>
    <property type="project" value="UniProtKB-KW"/>
</dbReference>
<keyword evidence="7" id="KW-0106">Calcium</keyword>
<keyword evidence="6 10" id="KW-0378">Hydrolase</keyword>
<evidence type="ECO:0000313" key="12">
    <source>
        <dbReference type="Proteomes" id="UP000800041"/>
    </source>
</evidence>
<keyword evidence="3" id="KW-0624">Polysaccharide degradation</keyword>
<evidence type="ECO:0000256" key="2">
    <source>
        <dbReference type="ARBA" id="ARBA00022487"/>
    </source>
</evidence>
<dbReference type="Proteomes" id="UP000800041">
    <property type="component" value="Unassembled WGS sequence"/>
</dbReference>
<keyword evidence="2" id="KW-0719">Serine esterase</keyword>
<dbReference type="PANTHER" id="PTHR33938">
    <property type="entry name" value="FERULOYL ESTERASE B-RELATED"/>
    <property type="match status" value="1"/>
</dbReference>
<evidence type="ECO:0000256" key="4">
    <source>
        <dbReference type="ARBA" id="ARBA00022723"/>
    </source>
</evidence>
<protein>
    <recommendedName>
        <fullName evidence="10">Carboxylic ester hydrolase</fullName>
        <ecNumber evidence="10">3.1.1.-</ecNumber>
    </recommendedName>
</protein>
<evidence type="ECO:0000256" key="8">
    <source>
        <dbReference type="ARBA" id="ARBA00023157"/>
    </source>
</evidence>
<dbReference type="EC" id="3.1.1.-" evidence="10"/>
<dbReference type="Pfam" id="PF07519">
    <property type="entry name" value="Tannase"/>
    <property type="match status" value="2"/>
</dbReference>
<dbReference type="PANTHER" id="PTHR33938:SF15">
    <property type="entry name" value="FERULOYL ESTERASE B-RELATED"/>
    <property type="match status" value="1"/>
</dbReference>
<evidence type="ECO:0000256" key="5">
    <source>
        <dbReference type="ARBA" id="ARBA00022729"/>
    </source>
</evidence>
<keyword evidence="4" id="KW-0479">Metal-binding</keyword>
<reference evidence="11" key="1">
    <citation type="journal article" date="2020" name="Stud. Mycol.">
        <title>101 Dothideomycetes genomes: a test case for predicting lifestyles and emergence of pathogens.</title>
        <authorList>
            <person name="Haridas S."/>
            <person name="Albert R."/>
            <person name="Binder M."/>
            <person name="Bloem J."/>
            <person name="Labutti K."/>
            <person name="Salamov A."/>
            <person name="Andreopoulos B."/>
            <person name="Baker S."/>
            <person name="Barry K."/>
            <person name="Bills G."/>
            <person name="Bluhm B."/>
            <person name="Cannon C."/>
            <person name="Castanera R."/>
            <person name="Culley D."/>
            <person name="Daum C."/>
            <person name="Ezra D."/>
            <person name="Gonzalez J."/>
            <person name="Henrissat B."/>
            <person name="Kuo A."/>
            <person name="Liang C."/>
            <person name="Lipzen A."/>
            <person name="Lutzoni F."/>
            <person name="Magnuson J."/>
            <person name="Mondo S."/>
            <person name="Nolan M."/>
            <person name="Ohm R."/>
            <person name="Pangilinan J."/>
            <person name="Park H.-J."/>
            <person name="Ramirez L."/>
            <person name="Alfaro M."/>
            <person name="Sun H."/>
            <person name="Tritt A."/>
            <person name="Yoshinaga Y."/>
            <person name="Zwiers L.-H."/>
            <person name="Turgeon B."/>
            <person name="Goodwin S."/>
            <person name="Spatafora J."/>
            <person name="Crous P."/>
            <person name="Grigoriev I."/>
        </authorList>
    </citation>
    <scope>NUCLEOTIDE SEQUENCE</scope>
    <source>
        <strain evidence="11">CBS 113979</strain>
    </source>
</reference>
<dbReference type="InterPro" id="IPR011118">
    <property type="entry name" value="Tannase/feruloyl_esterase"/>
</dbReference>
<dbReference type="EMBL" id="ML977172">
    <property type="protein sequence ID" value="KAF1983895.1"/>
    <property type="molecule type" value="Genomic_DNA"/>
</dbReference>
<accession>A0A6G1GSI8</accession>
<evidence type="ECO:0000256" key="10">
    <source>
        <dbReference type="RuleBase" id="RU361238"/>
    </source>
</evidence>
<name>A0A6G1GSI8_9PEZI</name>
<keyword evidence="5" id="KW-0732">Signal</keyword>
<comment type="similarity">
    <text evidence="1 10">Belongs to the tannase family.</text>
</comment>
<keyword evidence="8" id="KW-1015">Disulfide bond</keyword>
<sequence length="321" mass="35272">VHSTVVTGKSIAKSIYGKPHTKSYYLGCSTGGRQGFKAAQEFPDDFDGIIAGAPGIAQISLISSSDRYYNITGPVNSTRFITEKMWAAINEHQLKQCDKLDGAADGIIEDPAACEFDPSTLLCKSGTQNDTCLTSAQNESFDMTKLTVDDVEFAIKQNPADAQTWNGDLSAFNARKSKLIHWHGQADSISFTSNSDRYYEHVRSTMKMGPAQLDDFYRYFRISGGEHCYGGVGAHMVGQDAVEEAGDSPEENVLSAIVRWVEDGVAPDTLTGTKYVDDEKSRGVAFQKKHCRYPLSNVHKGVGDWKDPGSWELIEMDIVLK</sequence>
<gene>
    <name evidence="11" type="ORF">K402DRAFT_406611</name>
</gene>
<evidence type="ECO:0000313" key="11">
    <source>
        <dbReference type="EMBL" id="KAF1983895.1"/>
    </source>
</evidence>
<evidence type="ECO:0000256" key="1">
    <source>
        <dbReference type="ARBA" id="ARBA00006249"/>
    </source>
</evidence>
<evidence type="ECO:0000256" key="6">
    <source>
        <dbReference type="ARBA" id="ARBA00022801"/>
    </source>
</evidence>
<dbReference type="GO" id="GO:0030600">
    <property type="term" value="F:feruloyl esterase activity"/>
    <property type="evidence" value="ECO:0007669"/>
    <property type="project" value="UniProtKB-EC"/>
</dbReference>
<organism evidence="11 12">
    <name type="scientific">Aulographum hederae CBS 113979</name>
    <dbReference type="NCBI Taxonomy" id="1176131"/>
    <lineage>
        <taxon>Eukaryota</taxon>
        <taxon>Fungi</taxon>
        <taxon>Dikarya</taxon>
        <taxon>Ascomycota</taxon>
        <taxon>Pezizomycotina</taxon>
        <taxon>Dothideomycetes</taxon>
        <taxon>Pleosporomycetidae</taxon>
        <taxon>Aulographales</taxon>
        <taxon>Aulographaceae</taxon>
    </lineage>
</organism>
<dbReference type="OrthoDB" id="3039123at2759"/>
<evidence type="ECO:0000256" key="3">
    <source>
        <dbReference type="ARBA" id="ARBA00022651"/>
    </source>
</evidence>
<keyword evidence="3" id="KW-0119">Carbohydrate metabolism</keyword>
<comment type="catalytic activity">
    <reaction evidence="9">
        <text>feruloyl-polysaccharide + H2O = ferulate + polysaccharide.</text>
        <dbReference type="EC" id="3.1.1.73"/>
    </reaction>
</comment>
<keyword evidence="3" id="KW-0858">Xylan degradation</keyword>
<dbReference type="InterPro" id="IPR029058">
    <property type="entry name" value="AB_hydrolase_fold"/>
</dbReference>
<feature type="non-terminal residue" evidence="11">
    <location>
        <position position="1"/>
    </location>
</feature>
<dbReference type="GO" id="GO:0046872">
    <property type="term" value="F:metal ion binding"/>
    <property type="evidence" value="ECO:0007669"/>
    <property type="project" value="UniProtKB-KW"/>
</dbReference>
<dbReference type="AlphaFoldDB" id="A0A6G1GSI8"/>
<dbReference type="SUPFAM" id="SSF53474">
    <property type="entry name" value="alpha/beta-Hydrolases"/>
    <property type="match status" value="1"/>
</dbReference>
<proteinExistence type="inferred from homology"/>